<comment type="function">
    <text evidence="12">Catalyzes the cyclization of GTP to (8S)-3',8-cyclo-7,8-dihydroguanosine 5'-triphosphate.</text>
</comment>
<keyword evidence="16" id="KW-1185">Reference proteome</keyword>
<evidence type="ECO:0000256" key="1">
    <source>
        <dbReference type="ARBA" id="ARBA00012167"/>
    </source>
</evidence>
<dbReference type="EC" id="4.1.99.22" evidence="1 12"/>
<feature type="binding site" evidence="12">
    <location>
        <position position="158"/>
    </location>
    <ligand>
        <name>GTP</name>
        <dbReference type="ChEBI" id="CHEBI:37565"/>
    </ligand>
</feature>
<feature type="binding site" evidence="12">
    <location>
        <position position="66"/>
    </location>
    <ligand>
        <name>GTP</name>
        <dbReference type="ChEBI" id="CHEBI:37565"/>
    </ligand>
</feature>
<dbReference type="Proteomes" id="UP000094296">
    <property type="component" value="Unassembled WGS sequence"/>
</dbReference>
<dbReference type="HAMAP" id="MF_01225_B">
    <property type="entry name" value="MoaA_B"/>
    <property type="match status" value="1"/>
</dbReference>
<dbReference type="GO" id="GO:0061799">
    <property type="term" value="F:cyclic pyranopterin monophosphate synthase activity"/>
    <property type="evidence" value="ECO:0007669"/>
    <property type="project" value="TreeGrafter"/>
</dbReference>
<dbReference type="Gene3D" id="3.20.20.70">
    <property type="entry name" value="Aldolase class I"/>
    <property type="match status" value="1"/>
</dbReference>
<dbReference type="SUPFAM" id="SSF102114">
    <property type="entry name" value="Radical SAM enzymes"/>
    <property type="match status" value="1"/>
</dbReference>
<name>A0A1E5G1W1_9FIRM</name>
<dbReference type="InterPro" id="IPR013785">
    <property type="entry name" value="Aldolase_TIM"/>
</dbReference>
<evidence type="ECO:0000256" key="12">
    <source>
        <dbReference type="HAMAP-Rule" id="MF_01225"/>
    </source>
</evidence>
<evidence type="ECO:0000313" key="16">
    <source>
        <dbReference type="Proteomes" id="UP000094296"/>
    </source>
</evidence>
<feature type="binding site" evidence="12">
    <location>
        <position position="258"/>
    </location>
    <ligand>
        <name>[4Fe-4S] cluster</name>
        <dbReference type="ChEBI" id="CHEBI:49883"/>
        <label>2</label>
        <note>4Fe-4S-substrate</note>
    </ligand>
</feature>
<dbReference type="RefSeq" id="WP_069643015.1">
    <property type="nucleotide sequence ID" value="NZ_MIJE01000022.1"/>
</dbReference>
<feature type="binding site" evidence="12">
    <location>
        <position position="97"/>
    </location>
    <ligand>
        <name>GTP</name>
        <dbReference type="ChEBI" id="CHEBI:37565"/>
    </ligand>
</feature>
<dbReference type="InterPro" id="IPR007197">
    <property type="entry name" value="rSAM"/>
</dbReference>
<dbReference type="PROSITE" id="PS51918">
    <property type="entry name" value="RADICAL_SAM"/>
    <property type="match status" value="1"/>
</dbReference>
<dbReference type="GO" id="GO:0046872">
    <property type="term" value="F:metal ion binding"/>
    <property type="evidence" value="ECO:0007669"/>
    <property type="project" value="UniProtKB-KW"/>
</dbReference>
<evidence type="ECO:0000256" key="4">
    <source>
        <dbReference type="ARBA" id="ARBA00022723"/>
    </source>
</evidence>
<dbReference type="GO" id="GO:1904047">
    <property type="term" value="F:S-adenosyl-L-methionine binding"/>
    <property type="evidence" value="ECO:0007669"/>
    <property type="project" value="UniProtKB-UniRule"/>
</dbReference>
<dbReference type="Pfam" id="PF06463">
    <property type="entry name" value="Mob_synth_C"/>
    <property type="match status" value="1"/>
</dbReference>
<dbReference type="CDD" id="cd01335">
    <property type="entry name" value="Radical_SAM"/>
    <property type="match status" value="1"/>
</dbReference>
<dbReference type="SFLD" id="SFLDG01383">
    <property type="entry name" value="cyclic_pyranopterin_phosphate"/>
    <property type="match status" value="1"/>
</dbReference>
<dbReference type="PANTHER" id="PTHR22960">
    <property type="entry name" value="MOLYBDOPTERIN COFACTOR SYNTHESIS PROTEIN A"/>
    <property type="match status" value="1"/>
</dbReference>
<keyword evidence="9 12" id="KW-0501">Molybdenum cofactor biosynthesis</keyword>
<feature type="binding site" evidence="12">
    <location>
        <position position="121"/>
    </location>
    <ligand>
        <name>S-adenosyl-L-methionine</name>
        <dbReference type="ChEBI" id="CHEBI:59789"/>
    </ligand>
</feature>
<keyword evidence="4 12" id="KW-0479">Metal-binding</keyword>
<keyword evidence="8 12" id="KW-0342">GTP-binding</keyword>
<evidence type="ECO:0000256" key="8">
    <source>
        <dbReference type="ARBA" id="ARBA00023134"/>
    </source>
</evidence>
<dbReference type="PANTHER" id="PTHR22960:SF0">
    <property type="entry name" value="MOLYBDENUM COFACTOR BIOSYNTHESIS PROTEIN 1"/>
    <property type="match status" value="1"/>
</dbReference>
<evidence type="ECO:0000256" key="9">
    <source>
        <dbReference type="ARBA" id="ARBA00023150"/>
    </source>
</evidence>
<feature type="binding site" evidence="12">
    <location>
        <begin position="260"/>
        <end position="262"/>
    </location>
    <ligand>
        <name>GTP</name>
        <dbReference type="ChEBI" id="CHEBI:37565"/>
    </ligand>
</feature>
<keyword evidence="6 12" id="KW-0408">Iron</keyword>
<dbReference type="SFLD" id="SFLDS00029">
    <property type="entry name" value="Radical_SAM"/>
    <property type="match status" value="1"/>
</dbReference>
<evidence type="ECO:0000256" key="3">
    <source>
        <dbReference type="ARBA" id="ARBA00022691"/>
    </source>
</evidence>
<evidence type="ECO:0000256" key="11">
    <source>
        <dbReference type="ARBA" id="ARBA00048697"/>
    </source>
</evidence>
<protein>
    <recommendedName>
        <fullName evidence="1 12">GTP 3',8-cyclase</fullName>
        <ecNumber evidence="1 12">4.1.99.22</ecNumber>
    </recommendedName>
    <alternativeName>
        <fullName evidence="12">Molybdenum cofactor biosynthesis protein A</fullName>
    </alternativeName>
</protein>
<evidence type="ECO:0000256" key="7">
    <source>
        <dbReference type="ARBA" id="ARBA00023014"/>
    </source>
</evidence>
<evidence type="ECO:0000256" key="10">
    <source>
        <dbReference type="ARBA" id="ARBA00023239"/>
    </source>
</evidence>
<dbReference type="InterPro" id="IPR050105">
    <property type="entry name" value="MoCo_biosynth_MoaA/MoaC"/>
</dbReference>
<dbReference type="OrthoDB" id="9763993at2"/>
<feature type="binding site" evidence="12">
    <location>
        <position position="272"/>
    </location>
    <ligand>
        <name>[4Fe-4S] cluster</name>
        <dbReference type="ChEBI" id="CHEBI:49883"/>
        <label>2</label>
        <note>4Fe-4S-substrate</note>
    </ligand>
</feature>
<dbReference type="Pfam" id="PF04055">
    <property type="entry name" value="Radical_SAM"/>
    <property type="match status" value="1"/>
</dbReference>
<evidence type="ECO:0000313" key="15">
    <source>
        <dbReference type="EMBL" id="OEF96970.1"/>
    </source>
</evidence>
<dbReference type="GO" id="GO:0005525">
    <property type="term" value="F:GTP binding"/>
    <property type="evidence" value="ECO:0007669"/>
    <property type="project" value="UniProtKB-UniRule"/>
</dbReference>
<feature type="coiled-coil region" evidence="13">
    <location>
        <begin position="291"/>
        <end position="318"/>
    </location>
</feature>
<dbReference type="PROSITE" id="PS01305">
    <property type="entry name" value="MOAA_NIFB_PQQE"/>
    <property type="match status" value="1"/>
</dbReference>
<proteinExistence type="inferred from homology"/>
<dbReference type="STRING" id="766136.BHF68_05030"/>
<dbReference type="NCBIfam" id="TIGR02666">
    <property type="entry name" value="moaA"/>
    <property type="match status" value="1"/>
</dbReference>
<evidence type="ECO:0000256" key="5">
    <source>
        <dbReference type="ARBA" id="ARBA00022741"/>
    </source>
</evidence>
<feature type="binding site" evidence="12">
    <location>
        <position position="27"/>
    </location>
    <ligand>
        <name>[4Fe-4S] cluster</name>
        <dbReference type="ChEBI" id="CHEBI:49883"/>
        <label>1</label>
        <note>4Fe-4S-S-AdoMet</note>
    </ligand>
</feature>
<dbReference type="SFLD" id="SFLDG01386">
    <property type="entry name" value="main_SPASM_domain-containing"/>
    <property type="match status" value="1"/>
</dbReference>
<feature type="binding site" evidence="12">
    <location>
        <position position="192"/>
    </location>
    <ligand>
        <name>S-adenosyl-L-methionine</name>
        <dbReference type="ChEBI" id="CHEBI:59789"/>
    </ligand>
</feature>
<dbReference type="AlphaFoldDB" id="A0A1E5G1W1"/>
<evidence type="ECO:0000259" key="14">
    <source>
        <dbReference type="PROSITE" id="PS51918"/>
    </source>
</evidence>
<dbReference type="InterPro" id="IPR058240">
    <property type="entry name" value="rSAM_sf"/>
</dbReference>
<feature type="binding site" evidence="12">
    <location>
        <position position="70"/>
    </location>
    <ligand>
        <name>S-adenosyl-L-methionine</name>
        <dbReference type="ChEBI" id="CHEBI:59789"/>
    </ligand>
</feature>
<comment type="catalytic activity">
    <reaction evidence="11 12">
        <text>GTP + AH2 + S-adenosyl-L-methionine = (8S)-3',8-cyclo-7,8-dihydroguanosine 5'-triphosphate + 5'-deoxyadenosine + L-methionine + A + H(+)</text>
        <dbReference type="Rhea" id="RHEA:49576"/>
        <dbReference type="ChEBI" id="CHEBI:13193"/>
        <dbReference type="ChEBI" id="CHEBI:15378"/>
        <dbReference type="ChEBI" id="CHEBI:17319"/>
        <dbReference type="ChEBI" id="CHEBI:17499"/>
        <dbReference type="ChEBI" id="CHEBI:37565"/>
        <dbReference type="ChEBI" id="CHEBI:57844"/>
        <dbReference type="ChEBI" id="CHEBI:59789"/>
        <dbReference type="ChEBI" id="CHEBI:131766"/>
        <dbReference type="EC" id="4.1.99.22"/>
    </reaction>
</comment>
<comment type="caution">
    <text evidence="15">The sequence shown here is derived from an EMBL/GenBank/DDBJ whole genome shotgun (WGS) entry which is preliminary data.</text>
</comment>
<dbReference type="InterPro" id="IPR006638">
    <property type="entry name" value="Elp3/MiaA/NifB-like_rSAM"/>
</dbReference>
<feature type="domain" description="Radical SAM core" evidence="14">
    <location>
        <begin position="7"/>
        <end position="222"/>
    </location>
</feature>
<dbReference type="GO" id="GO:0061798">
    <property type="term" value="F:GTP 3',8'-cyclase activity"/>
    <property type="evidence" value="ECO:0007669"/>
    <property type="project" value="UniProtKB-UniRule"/>
</dbReference>
<dbReference type="InterPro" id="IPR013483">
    <property type="entry name" value="MoaA"/>
</dbReference>
<dbReference type="InterPro" id="IPR040064">
    <property type="entry name" value="MoaA-like"/>
</dbReference>
<dbReference type="InterPro" id="IPR000385">
    <property type="entry name" value="MoaA_NifB_PqqE_Fe-S-bd_CS"/>
</dbReference>
<accession>A0A1E5G1W1</accession>
<keyword evidence="2 12" id="KW-0004">4Fe-4S</keyword>
<comment type="pathway">
    <text evidence="12">Cofactor biosynthesis; molybdopterin biosynthesis.</text>
</comment>
<dbReference type="InterPro" id="IPR010505">
    <property type="entry name" value="MoaA_twitch"/>
</dbReference>
<comment type="similarity">
    <text evidence="12">Belongs to the radical SAM superfamily. MoaA family.</text>
</comment>
<evidence type="ECO:0000256" key="2">
    <source>
        <dbReference type="ARBA" id="ARBA00022485"/>
    </source>
</evidence>
<dbReference type="UniPathway" id="UPA00344"/>
<dbReference type="NCBIfam" id="NF001199">
    <property type="entry name" value="PRK00164.2-1"/>
    <property type="match status" value="1"/>
</dbReference>
<dbReference type="SFLD" id="SFLDG01067">
    <property type="entry name" value="SPASM/twitch_domain_containing"/>
    <property type="match status" value="1"/>
</dbReference>
<keyword evidence="5 12" id="KW-0547">Nucleotide-binding</keyword>
<sequence length="327" mass="36684">MTALIDKFGRKHDYMRIAVTDRCNLRCQYCMPEEGVKALNHVNILSFEEILSVVKVAASLGVRKIRLTGGEPLVRKDLEKLIFMISQVEGIEDIAMTTNAIHLAERIDDLQAAGLNRVNISLDSLNADKFRELTRGGDLDKVLKGVEAAIDRGLEPVKVNAVVIKGFNDDEIADFIRWTIDTPIQMRFIEYMPIGDSLVWKDGYFPLEEVRKIAESIAPVIDVVGVKGNGPASVFKLAGAAGTVGIIHPVSQHFCSSCNRLRLTADGKLKPCLFWQKEVDIRPYIHDEQQLDNVFRDVLNLKEEKHQMTEELQGEKRTVRKMSQIGG</sequence>
<reference evidence="15 16" key="1">
    <citation type="submission" date="2016-09" db="EMBL/GenBank/DDBJ databases">
        <title>Draft genome sequence for the type strain of Desulfuribacillus alkaliarsenatis AHT28, an obligately anaerobic, sulfidogenic bacterium isolated from Russian soda lake sediments.</title>
        <authorList>
            <person name="Abin C.A."/>
            <person name="Hollibaugh J.T."/>
        </authorList>
    </citation>
    <scope>NUCLEOTIDE SEQUENCE [LARGE SCALE GENOMIC DNA]</scope>
    <source>
        <strain evidence="15 16">AHT28</strain>
    </source>
</reference>
<evidence type="ECO:0000256" key="6">
    <source>
        <dbReference type="ARBA" id="ARBA00023004"/>
    </source>
</evidence>
<comment type="subunit">
    <text evidence="12">Monomer and homodimer.</text>
</comment>
<comment type="cofactor">
    <cofactor evidence="12">
        <name>[4Fe-4S] cluster</name>
        <dbReference type="ChEBI" id="CHEBI:49883"/>
    </cofactor>
    <text evidence="12">Binds 2 [4Fe-4S] clusters. Binds 1 [4Fe-4S] cluster coordinated with 3 cysteines and an exchangeable S-adenosyl-L-methionine and 1 [4Fe-4S] cluster coordinated with 3 cysteines and the GTP-derived substrate.</text>
</comment>
<feature type="binding site" evidence="12">
    <location>
        <position position="255"/>
    </location>
    <ligand>
        <name>[4Fe-4S] cluster</name>
        <dbReference type="ChEBI" id="CHEBI:49883"/>
        <label>2</label>
        <note>4Fe-4S-substrate</note>
    </ligand>
</feature>
<dbReference type="GO" id="GO:0051539">
    <property type="term" value="F:4 iron, 4 sulfur cluster binding"/>
    <property type="evidence" value="ECO:0007669"/>
    <property type="project" value="UniProtKB-UniRule"/>
</dbReference>
<gene>
    <name evidence="12" type="primary">moaA</name>
    <name evidence="15" type="ORF">BHF68_05030</name>
</gene>
<feature type="binding site" evidence="12">
    <location>
        <position position="30"/>
    </location>
    <ligand>
        <name>[4Fe-4S] cluster</name>
        <dbReference type="ChEBI" id="CHEBI:49883"/>
        <label>1</label>
        <note>4Fe-4S-S-AdoMet</note>
    </ligand>
</feature>
<evidence type="ECO:0000256" key="13">
    <source>
        <dbReference type="SAM" id="Coils"/>
    </source>
</evidence>
<dbReference type="SMART" id="SM00729">
    <property type="entry name" value="Elp3"/>
    <property type="match status" value="1"/>
</dbReference>
<keyword evidence="3 12" id="KW-0949">S-adenosyl-L-methionine</keyword>
<organism evidence="15 16">
    <name type="scientific">Desulfuribacillus alkaliarsenatis</name>
    <dbReference type="NCBI Taxonomy" id="766136"/>
    <lineage>
        <taxon>Bacteria</taxon>
        <taxon>Bacillati</taxon>
        <taxon>Bacillota</taxon>
        <taxon>Desulfuribacillia</taxon>
        <taxon>Desulfuribacillales</taxon>
        <taxon>Desulfuribacillaceae</taxon>
        <taxon>Desulfuribacillus</taxon>
    </lineage>
</organism>
<feature type="binding site" evidence="12">
    <location>
        <position position="29"/>
    </location>
    <ligand>
        <name>S-adenosyl-L-methionine</name>
        <dbReference type="ChEBI" id="CHEBI:59789"/>
    </ligand>
</feature>
<dbReference type="GO" id="GO:0006777">
    <property type="term" value="P:Mo-molybdopterin cofactor biosynthetic process"/>
    <property type="evidence" value="ECO:0007669"/>
    <property type="project" value="UniProtKB-UniRule"/>
</dbReference>
<dbReference type="EMBL" id="MIJE01000022">
    <property type="protein sequence ID" value="OEF96970.1"/>
    <property type="molecule type" value="Genomic_DNA"/>
</dbReference>
<keyword evidence="7 12" id="KW-0411">Iron-sulfur</keyword>
<feature type="binding site" evidence="12">
    <location>
        <position position="23"/>
    </location>
    <ligand>
        <name>[4Fe-4S] cluster</name>
        <dbReference type="ChEBI" id="CHEBI:49883"/>
        <label>1</label>
        <note>4Fe-4S-S-AdoMet</note>
    </ligand>
</feature>
<keyword evidence="10 12" id="KW-0456">Lyase</keyword>
<dbReference type="CDD" id="cd21117">
    <property type="entry name" value="Twitch_MoaA"/>
    <property type="match status" value="1"/>
</dbReference>
<keyword evidence="13" id="KW-0175">Coiled coil</keyword>
<feature type="binding site" evidence="12">
    <location>
        <position position="16"/>
    </location>
    <ligand>
        <name>GTP</name>
        <dbReference type="ChEBI" id="CHEBI:37565"/>
    </ligand>
</feature>